<comment type="caution">
    <text evidence="5">The sequence shown here is derived from an EMBL/GenBank/DDBJ whole genome shotgun (WGS) entry which is preliminary data.</text>
</comment>
<evidence type="ECO:0000313" key="6">
    <source>
        <dbReference type="Proteomes" id="UP000250462"/>
    </source>
</evidence>
<evidence type="ECO:0000256" key="1">
    <source>
        <dbReference type="ARBA" id="ARBA00009108"/>
    </source>
</evidence>
<proteinExistence type="inferred from homology"/>
<feature type="compositionally biased region" description="Basic and acidic residues" evidence="3">
    <location>
        <begin position="1"/>
        <end position="14"/>
    </location>
</feature>
<keyword evidence="4" id="KW-0812">Transmembrane</keyword>
<evidence type="ECO:0000256" key="3">
    <source>
        <dbReference type="SAM" id="MobiDB-lite"/>
    </source>
</evidence>
<dbReference type="PANTHER" id="PTHR37313">
    <property type="entry name" value="UPF0749 PROTEIN RV1825"/>
    <property type="match status" value="1"/>
</dbReference>
<evidence type="ECO:0008006" key="7">
    <source>
        <dbReference type="Google" id="ProtNLM"/>
    </source>
</evidence>
<keyword evidence="4" id="KW-1133">Transmembrane helix</keyword>
<accession>A0A329QZI1</accession>
<feature type="coiled-coil region" evidence="2">
    <location>
        <begin position="69"/>
        <end position="131"/>
    </location>
</feature>
<evidence type="ECO:0000313" key="5">
    <source>
        <dbReference type="EMBL" id="RAW17523.1"/>
    </source>
</evidence>
<comment type="similarity">
    <text evidence="1">Belongs to the UPF0749 family.</text>
</comment>
<name>A0A329QZI1_9ACTN</name>
<dbReference type="OrthoDB" id="3211287at2"/>
<feature type="region of interest" description="Disordered" evidence="3">
    <location>
        <begin position="1"/>
        <end position="23"/>
    </location>
</feature>
<evidence type="ECO:0000256" key="2">
    <source>
        <dbReference type="SAM" id="Coils"/>
    </source>
</evidence>
<dbReference type="Pfam" id="PF05949">
    <property type="entry name" value="DUF881"/>
    <property type="match status" value="1"/>
</dbReference>
<dbReference type="EMBL" id="QMIG01000003">
    <property type="protein sequence ID" value="RAW17523.1"/>
    <property type="molecule type" value="Genomic_DNA"/>
</dbReference>
<keyword evidence="4" id="KW-0472">Membrane</keyword>
<dbReference type="InterPro" id="IPR010273">
    <property type="entry name" value="DUF881"/>
</dbReference>
<dbReference type="GO" id="GO:0005886">
    <property type="term" value="C:plasma membrane"/>
    <property type="evidence" value="ECO:0007669"/>
    <property type="project" value="TreeGrafter"/>
</dbReference>
<gene>
    <name evidence="5" type="ORF">DPM12_05850</name>
</gene>
<evidence type="ECO:0000256" key="4">
    <source>
        <dbReference type="SAM" id="Phobius"/>
    </source>
</evidence>
<protein>
    <recommendedName>
        <fullName evidence="7">DUF881 domain-containing protein</fullName>
    </recommendedName>
</protein>
<dbReference type="Gene3D" id="3.30.70.1880">
    <property type="entry name" value="Protein of unknown function DUF881"/>
    <property type="match status" value="1"/>
</dbReference>
<organism evidence="5 6">
    <name type="scientific">Phytoactinopolyspora halophila</name>
    <dbReference type="NCBI Taxonomy" id="1981511"/>
    <lineage>
        <taxon>Bacteria</taxon>
        <taxon>Bacillati</taxon>
        <taxon>Actinomycetota</taxon>
        <taxon>Actinomycetes</taxon>
        <taxon>Jiangellales</taxon>
        <taxon>Jiangellaceae</taxon>
        <taxon>Phytoactinopolyspora</taxon>
    </lineage>
</organism>
<dbReference type="RefSeq" id="WP_112257342.1">
    <property type="nucleotide sequence ID" value="NZ_QMIG01000003.1"/>
</dbReference>
<feature type="transmembrane region" description="Helical" evidence="4">
    <location>
        <begin position="38"/>
        <end position="56"/>
    </location>
</feature>
<dbReference type="AlphaFoldDB" id="A0A329QZI1"/>
<reference evidence="5 6" key="1">
    <citation type="submission" date="2018-06" db="EMBL/GenBank/DDBJ databases">
        <title>Phytoactinopolyspora halophila sp. nov., a novel halophilic actinomycete isolated from a saline soil in China.</title>
        <authorList>
            <person name="Tang S.-K."/>
        </authorList>
    </citation>
    <scope>NUCLEOTIDE SEQUENCE [LARGE SCALE GENOMIC DNA]</scope>
    <source>
        <strain evidence="5 6">YIM 96934</strain>
    </source>
</reference>
<dbReference type="PANTHER" id="PTHR37313:SF2">
    <property type="entry name" value="UPF0749 PROTEIN YLXX"/>
    <property type="match status" value="1"/>
</dbReference>
<keyword evidence="2" id="KW-0175">Coiled coil</keyword>
<dbReference type="Proteomes" id="UP000250462">
    <property type="component" value="Unassembled WGS sequence"/>
</dbReference>
<keyword evidence="6" id="KW-1185">Reference proteome</keyword>
<sequence length="265" mass="29124">MPDDAPERESDEPRFTPAKPSGAKRFWRAMTKRPQRNHVAVGVLVAMLGFAAVVQVRGDDEDALANARRDELLQIYDGLTRQGDRLEEEISELRRNRDELISSADSENVALEQAQERLLQTEILAGTAEAEGPGIQLTISDPDRVVRSDIIYGAIQELRSAGAEAIQIEGLGNESAVRVVTSTYFVTLESGRLRVSGVEMVPPYVITAIGDPVNLEEAMHFPQGVVSKVESEGAEATVTQFDELTVDVLHEVSEPEHLRPVPEDE</sequence>